<dbReference type="RefSeq" id="WP_229961696.1">
    <property type="nucleotide sequence ID" value="NZ_JAJJWI010000014.1"/>
</dbReference>
<dbReference type="Proteomes" id="UP001597369">
    <property type="component" value="Unassembled WGS sequence"/>
</dbReference>
<feature type="region of interest" description="Disordered" evidence="1">
    <location>
        <begin position="1"/>
        <end position="43"/>
    </location>
</feature>
<protein>
    <submittedName>
        <fullName evidence="2">Uncharacterized protein</fullName>
    </submittedName>
</protein>
<feature type="compositionally biased region" description="Basic and acidic residues" evidence="1">
    <location>
        <begin position="17"/>
        <end position="26"/>
    </location>
</feature>
<dbReference type="EMBL" id="JBHUHV010000052">
    <property type="protein sequence ID" value="MFD2068304.1"/>
    <property type="molecule type" value="Genomic_DNA"/>
</dbReference>
<evidence type="ECO:0000313" key="2">
    <source>
        <dbReference type="EMBL" id="MFD2068304.1"/>
    </source>
</evidence>
<evidence type="ECO:0000256" key="1">
    <source>
        <dbReference type="SAM" id="MobiDB-lite"/>
    </source>
</evidence>
<keyword evidence="3" id="KW-1185">Reference proteome</keyword>
<organism evidence="2 3">
    <name type="scientific">Pontibacter silvestris</name>
    <dbReference type="NCBI Taxonomy" id="2305183"/>
    <lineage>
        <taxon>Bacteria</taxon>
        <taxon>Pseudomonadati</taxon>
        <taxon>Bacteroidota</taxon>
        <taxon>Cytophagia</taxon>
        <taxon>Cytophagales</taxon>
        <taxon>Hymenobacteraceae</taxon>
        <taxon>Pontibacter</taxon>
    </lineage>
</organism>
<sequence>MRCLYPGVEVSGTTKRKQGDEPEDKAGTWFNAPHPSVGRGAAQAGAGNLVLPVEALPGRAGLA</sequence>
<gene>
    <name evidence="2" type="ORF">ACFSKU_15545</name>
</gene>
<name>A0ABW4X009_9BACT</name>
<reference evidence="3" key="1">
    <citation type="journal article" date="2019" name="Int. J. Syst. Evol. Microbiol.">
        <title>The Global Catalogue of Microorganisms (GCM) 10K type strain sequencing project: providing services to taxonomists for standard genome sequencing and annotation.</title>
        <authorList>
            <consortium name="The Broad Institute Genomics Platform"/>
            <consortium name="The Broad Institute Genome Sequencing Center for Infectious Disease"/>
            <person name="Wu L."/>
            <person name="Ma J."/>
        </authorList>
    </citation>
    <scope>NUCLEOTIDE SEQUENCE [LARGE SCALE GENOMIC DNA]</scope>
    <source>
        <strain evidence="3">JCM 16545</strain>
    </source>
</reference>
<evidence type="ECO:0000313" key="3">
    <source>
        <dbReference type="Proteomes" id="UP001597369"/>
    </source>
</evidence>
<comment type="caution">
    <text evidence="2">The sequence shown here is derived from an EMBL/GenBank/DDBJ whole genome shotgun (WGS) entry which is preliminary data.</text>
</comment>
<proteinExistence type="predicted"/>
<accession>A0ABW4X009</accession>